<dbReference type="SMART" id="SM00369">
    <property type="entry name" value="LRR_TYP"/>
    <property type="match status" value="2"/>
</dbReference>
<evidence type="ECO:0000256" key="8">
    <source>
        <dbReference type="ARBA" id="ARBA00022490"/>
    </source>
</evidence>
<dbReference type="InterPro" id="IPR056363">
    <property type="entry name" value="LRR_LRWD1_dom"/>
</dbReference>
<dbReference type="InterPro" id="IPR003591">
    <property type="entry name" value="Leu-rich_rpt_typical-subtyp"/>
</dbReference>
<keyword evidence="16" id="KW-0206">Cytoskeleton</keyword>
<evidence type="ECO:0000256" key="6">
    <source>
        <dbReference type="ARBA" id="ARBA00015536"/>
    </source>
</evidence>
<feature type="region of interest" description="Disordered" evidence="21">
    <location>
        <begin position="442"/>
        <end position="506"/>
    </location>
</feature>
<comment type="subcellular location">
    <subcellularLocation>
        <location evidence="4">Chromosome</location>
        <location evidence="4">Centromere</location>
        <location evidence="4">Kinetochore</location>
    </subcellularLocation>
    <subcellularLocation>
        <location evidence="3">Chromosome</location>
        <location evidence="3">Telomere</location>
    </subcellularLocation>
    <subcellularLocation>
        <location evidence="2">Cytoplasm</location>
        <location evidence="2">Cytoskeleton</location>
        <location evidence="2">Microtubule organizing center</location>
        <location evidence="2">Centrosome</location>
    </subcellularLocation>
    <subcellularLocation>
        <location evidence="1">Nucleus</location>
    </subcellularLocation>
</comment>
<reference evidence="24" key="2">
    <citation type="submission" date="2025-08" db="UniProtKB">
        <authorList>
            <consortium name="Ensembl"/>
        </authorList>
    </citation>
    <scope>IDENTIFICATION</scope>
    <source>
        <strain evidence="24">breed Abyssinian</strain>
    </source>
</reference>
<keyword evidence="11" id="KW-0235">DNA replication</keyword>
<dbReference type="PROSITE" id="PS50082">
    <property type="entry name" value="WD_REPEATS_2"/>
    <property type="match status" value="1"/>
</dbReference>
<evidence type="ECO:0000256" key="21">
    <source>
        <dbReference type="SAM" id="MobiDB-lite"/>
    </source>
</evidence>
<dbReference type="Ensembl" id="ENSFCTT00005009921.1">
    <property type="protein sequence ID" value="ENSFCTP00005006133.1"/>
    <property type="gene ID" value="ENSFCTG00005003688.1"/>
</dbReference>
<evidence type="ECO:0000256" key="9">
    <source>
        <dbReference type="ARBA" id="ARBA00022574"/>
    </source>
</evidence>
<evidence type="ECO:0000256" key="10">
    <source>
        <dbReference type="ARBA" id="ARBA00022614"/>
    </source>
</evidence>
<gene>
    <name evidence="24" type="primary">LRWD1</name>
</gene>
<evidence type="ECO:0000256" key="17">
    <source>
        <dbReference type="ARBA" id="ARBA00023242"/>
    </source>
</evidence>
<keyword evidence="18" id="KW-0137">Centromere</keyword>
<evidence type="ECO:0000256" key="11">
    <source>
        <dbReference type="ARBA" id="ARBA00022705"/>
    </source>
</evidence>
<comment type="similarity">
    <text evidence="5">Belongs to the LRWD1 family.</text>
</comment>
<dbReference type="PROSITE" id="PS50294">
    <property type="entry name" value="WD_REPEATS_REGION"/>
    <property type="match status" value="1"/>
</dbReference>
<dbReference type="Pfam" id="PF23215">
    <property type="entry name" value="WD_LRWD1"/>
    <property type="match status" value="1"/>
</dbReference>
<keyword evidence="8" id="KW-0963">Cytoplasm</keyword>
<evidence type="ECO:0000256" key="18">
    <source>
        <dbReference type="ARBA" id="ARBA00023328"/>
    </source>
</evidence>
<keyword evidence="13" id="KW-0995">Kinetochore</keyword>
<evidence type="ECO:0000256" key="16">
    <source>
        <dbReference type="ARBA" id="ARBA00023212"/>
    </source>
</evidence>
<keyword evidence="7" id="KW-0158">Chromosome</keyword>
<evidence type="ECO:0000259" key="22">
    <source>
        <dbReference type="Pfam" id="PF23211"/>
    </source>
</evidence>
<name>A0ABI7W727_FELCA</name>
<evidence type="ECO:0000256" key="4">
    <source>
        <dbReference type="ARBA" id="ARBA00004629"/>
    </source>
</evidence>
<dbReference type="InterPro" id="IPR052489">
    <property type="entry name" value="LRWD1"/>
</dbReference>
<keyword evidence="10" id="KW-0433">Leucine-rich repeat</keyword>
<keyword evidence="25" id="KW-1185">Reference proteome</keyword>
<evidence type="ECO:0000313" key="25">
    <source>
        <dbReference type="Proteomes" id="UP000823872"/>
    </source>
</evidence>
<evidence type="ECO:0000259" key="23">
    <source>
        <dbReference type="Pfam" id="PF23215"/>
    </source>
</evidence>
<accession>A0ABI7W727</accession>
<dbReference type="PANTHER" id="PTHR24370">
    <property type="entry name" value="OPTICIN"/>
    <property type="match status" value="1"/>
</dbReference>
<keyword evidence="15" id="KW-0779">Telomere</keyword>
<feature type="repeat" description="WD" evidence="20">
    <location>
        <begin position="628"/>
        <end position="662"/>
    </location>
</feature>
<evidence type="ECO:0000256" key="12">
    <source>
        <dbReference type="ARBA" id="ARBA00022737"/>
    </source>
</evidence>
<keyword evidence="14" id="KW-0156">Chromatin regulator</keyword>
<dbReference type="SUPFAM" id="SSF52058">
    <property type="entry name" value="L domain-like"/>
    <property type="match status" value="1"/>
</dbReference>
<dbReference type="SUPFAM" id="SSF50978">
    <property type="entry name" value="WD40 repeat-like"/>
    <property type="match status" value="1"/>
</dbReference>
<evidence type="ECO:0000256" key="14">
    <source>
        <dbReference type="ARBA" id="ARBA00022853"/>
    </source>
</evidence>
<dbReference type="PANTHER" id="PTHR24370:SF10">
    <property type="entry name" value="LEUCINE-RICH REPEAT AND WD REPEAT-CONTAINING PROTEIN 1"/>
    <property type="match status" value="1"/>
</dbReference>
<evidence type="ECO:0000256" key="19">
    <source>
        <dbReference type="ARBA" id="ARBA00033046"/>
    </source>
</evidence>
<feature type="domain" description="Leucine-rich repeat and WD repeat-containing protein 1 WD" evidence="23">
    <location>
        <begin position="502"/>
        <end position="849"/>
    </location>
</feature>
<dbReference type="Proteomes" id="UP000823872">
    <property type="component" value="Chromosome E3"/>
</dbReference>
<protein>
    <recommendedName>
        <fullName evidence="6">Leucine-rich repeat and WD repeat-containing protein 1</fullName>
    </recommendedName>
    <alternativeName>
        <fullName evidence="19">Origin recognition complex-associated protein</fullName>
    </alternativeName>
</protein>
<evidence type="ECO:0000256" key="1">
    <source>
        <dbReference type="ARBA" id="ARBA00004123"/>
    </source>
</evidence>
<dbReference type="InterPro" id="IPR001611">
    <property type="entry name" value="Leu-rich_rpt"/>
</dbReference>
<dbReference type="Pfam" id="PF23211">
    <property type="entry name" value="LRR_LRWD1"/>
    <property type="match status" value="1"/>
</dbReference>
<evidence type="ECO:0000256" key="13">
    <source>
        <dbReference type="ARBA" id="ARBA00022838"/>
    </source>
</evidence>
<dbReference type="PROSITE" id="PS00678">
    <property type="entry name" value="WD_REPEATS_1"/>
    <property type="match status" value="1"/>
</dbReference>
<evidence type="ECO:0000256" key="3">
    <source>
        <dbReference type="ARBA" id="ARBA00004574"/>
    </source>
</evidence>
<reference evidence="24 25" key="1">
    <citation type="submission" date="2021-02" db="EMBL/GenBank/DDBJ databases">
        <title>Safari Cat Assemblies.</title>
        <authorList>
            <person name="Bredemeyer K.R."/>
            <person name="Murphy W.J."/>
        </authorList>
    </citation>
    <scope>NUCLEOTIDE SEQUENCE [LARGE SCALE GENOMIC DNA]</scope>
</reference>
<keyword evidence="9 20" id="KW-0853">WD repeat</keyword>
<feature type="region of interest" description="Disordered" evidence="21">
    <location>
        <begin position="137"/>
        <end position="215"/>
    </location>
</feature>
<feature type="compositionally biased region" description="Pro residues" evidence="21">
    <location>
        <begin position="150"/>
        <end position="159"/>
    </location>
</feature>
<dbReference type="SMART" id="SM00320">
    <property type="entry name" value="WD40"/>
    <property type="match status" value="3"/>
</dbReference>
<feature type="region of interest" description="Disordered" evidence="21">
    <location>
        <begin position="834"/>
        <end position="855"/>
    </location>
</feature>
<reference evidence="24" key="3">
    <citation type="submission" date="2025-09" db="UniProtKB">
        <authorList>
            <consortium name="Ensembl"/>
        </authorList>
    </citation>
    <scope>IDENTIFICATION</scope>
    <source>
        <strain evidence="24">breed Abyssinian</strain>
    </source>
</reference>
<evidence type="ECO:0000256" key="5">
    <source>
        <dbReference type="ARBA" id="ARBA00007545"/>
    </source>
</evidence>
<dbReference type="InterPro" id="IPR036322">
    <property type="entry name" value="WD40_repeat_dom_sf"/>
</dbReference>
<evidence type="ECO:0000256" key="2">
    <source>
        <dbReference type="ARBA" id="ARBA00004300"/>
    </source>
</evidence>
<dbReference type="InterPro" id="IPR015943">
    <property type="entry name" value="WD40/YVTN_repeat-like_dom_sf"/>
</dbReference>
<dbReference type="InterPro" id="IPR019775">
    <property type="entry name" value="WD40_repeat_CS"/>
</dbReference>
<evidence type="ECO:0000256" key="15">
    <source>
        <dbReference type="ARBA" id="ARBA00022895"/>
    </source>
</evidence>
<dbReference type="InterPro" id="IPR001680">
    <property type="entry name" value="WD40_rpt"/>
</dbReference>
<dbReference type="Gene3D" id="2.130.10.10">
    <property type="entry name" value="YVTN repeat-like/Quinoprotein amine dehydrogenase"/>
    <property type="match status" value="1"/>
</dbReference>
<organism evidence="24 25">
    <name type="scientific">Felis catus</name>
    <name type="common">Cat</name>
    <name type="synonym">Felis silvestris catus</name>
    <dbReference type="NCBI Taxonomy" id="9685"/>
    <lineage>
        <taxon>Eukaryota</taxon>
        <taxon>Metazoa</taxon>
        <taxon>Chordata</taxon>
        <taxon>Craniata</taxon>
        <taxon>Vertebrata</taxon>
        <taxon>Euteleostomi</taxon>
        <taxon>Mammalia</taxon>
        <taxon>Eutheria</taxon>
        <taxon>Laurasiatheria</taxon>
        <taxon>Carnivora</taxon>
        <taxon>Feliformia</taxon>
        <taxon>Felidae</taxon>
        <taxon>Felinae</taxon>
        <taxon>Felis</taxon>
    </lineage>
</organism>
<dbReference type="InterPro" id="IPR032675">
    <property type="entry name" value="LRR_dom_sf"/>
</dbReference>
<dbReference type="GeneTree" id="ENSGT00940000154248"/>
<keyword evidence="12" id="KW-0677">Repeat</keyword>
<evidence type="ECO:0000256" key="20">
    <source>
        <dbReference type="PROSITE-ProRule" id="PRU00221"/>
    </source>
</evidence>
<feature type="domain" description="Leucine-rich repeat and WD repeat-containing protein 1 LRR" evidence="22">
    <location>
        <begin position="245"/>
        <end position="433"/>
    </location>
</feature>
<dbReference type="InterPro" id="IPR056160">
    <property type="entry name" value="WD_LRWD1"/>
</dbReference>
<dbReference type="Gene3D" id="3.80.10.10">
    <property type="entry name" value="Ribonuclease Inhibitor"/>
    <property type="match status" value="1"/>
</dbReference>
<keyword evidence="17" id="KW-0539">Nucleus</keyword>
<dbReference type="PROSITE" id="PS51450">
    <property type="entry name" value="LRR"/>
    <property type="match status" value="1"/>
</dbReference>
<proteinExistence type="inferred from homology"/>
<evidence type="ECO:0000256" key="7">
    <source>
        <dbReference type="ARBA" id="ARBA00022454"/>
    </source>
</evidence>
<evidence type="ECO:0000313" key="24">
    <source>
        <dbReference type="Ensembl" id="ENSFCTP00005006133.1"/>
    </source>
</evidence>
<sequence length="855" mass="92748">MGLLYQSVCSGAPSWVGHDSVPAVWQHEALPAQLILLPPLLHFMACCYPPHCPLSSSTSHGHVTIREPSWTFCSSHRHQVEQVLPHSALCLHTHGHRQSSDFWHFSRFNCGPSPCLVFGILSSFRFVSPLREAPGPTGVTWSRIPGGLRGPPPPQPPSPRSGGQSAGAGPRGPLGVVVSPWGTRSAGPLPSGRRQRRARAAPPPELRQPRTLTSVSRRHGLARTPVPPAGQRGSRLLAMGPLSARLLMQRGRPKSDRLGKIRSLDLSGLKLLSEHLDPKLLSRLTQLQELDLSNNQLETLPANLGLSHLRILRCANNQLGDVTALCQFPQLEELSLEGNPFLTVSDNLKVSFLLPKLRKVNGKDASSTSSQVESLNRELTSRVTAHWEKFMATRSPEEEAEKAQADFVKSAVRNVRYGPESLSEFTQWRVQMISEALVASGGTQVHETGIPERPSKATAAQEPRARPMALKRSGDVSLSLSPSKRGCPSPPAHVEGSPMGSDGSQPALDLEPLHFLQCHSKNNSPRDLETQLWACAFEPAWEEGQAGATSQTVATCGGEAVCVIDCQTGIVLHKYKAPGEEFFSVAWTALTVVTQAGHKKRWSVLAAAGLRGLVRLLHVRAGFCCGVIRAHKKAIATLCFSPTHETHLFTASYDKRIILWDVGVPNHDYEFQASQLLTLDAASIPLRLCPVASCPEAYLLAGCEGGCCCWDVRLDQPQKRRVCEVEFVFSEGSEAPGRRVDGLAFVNEDVVASKGNSLGTICLWSWSQTWVGRGKQSTLAVVVLARLQWSPTKLAYFSLSTCPDEGIVLCGDEEGNVWVYDVRHILTQQPPLPAAPQAPTQVGTACPSPAAGTIV</sequence>